<proteinExistence type="predicted"/>
<dbReference type="RefSeq" id="WP_344450933.1">
    <property type="nucleotide sequence ID" value="NZ_BAAATZ010000009.1"/>
</dbReference>
<organism evidence="2 3">
    <name type="scientific">Actinocorallia aurantiaca</name>
    <dbReference type="NCBI Taxonomy" id="46204"/>
    <lineage>
        <taxon>Bacteria</taxon>
        <taxon>Bacillati</taxon>
        <taxon>Actinomycetota</taxon>
        <taxon>Actinomycetes</taxon>
        <taxon>Streptosporangiales</taxon>
        <taxon>Thermomonosporaceae</taxon>
        <taxon>Actinocorallia</taxon>
    </lineage>
</organism>
<gene>
    <name evidence="2" type="ORF">GCM10010439_29630</name>
</gene>
<keyword evidence="1" id="KW-0732">Signal</keyword>
<comment type="caution">
    <text evidence="2">The sequence shown here is derived from an EMBL/GenBank/DDBJ whole genome shotgun (WGS) entry which is preliminary data.</text>
</comment>
<dbReference type="EMBL" id="BAAATZ010000009">
    <property type="protein sequence ID" value="GAA2726581.1"/>
    <property type="molecule type" value="Genomic_DNA"/>
</dbReference>
<accession>A0ABP6GMT5</accession>
<reference evidence="3" key="1">
    <citation type="journal article" date="2019" name="Int. J. Syst. Evol. Microbiol.">
        <title>The Global Catalogue of Microorganisms (GCM) 10K type strain sequencing project: providing services to taxonomists for standard genome sequencing and annotation.</title>
        <authorList>
            <consortium name="The Broad Institute Genomics Platform"/>
            <consortium name="The Broad Institute Genome Sequencing Center for Infectious Disease"/>
            <person name="Wu L."/>
            <person name="Ma J."/>
        </authorList>
    </citation>
    <scope>NUCLEOTIDE SEQUENCE [LARGE SCALE GENOMIC DNA]</scope>
    <source>
        <strain evidence="3">JCM 8201</strain>
    </source>
</reference>
<feature type="chain" id="PRO_5047049468" evidence="1">
    <location>
        <begin position="21"/>
        <end position="340"/>
    </location>
</feature>
<evidence type="ECO:0000313" key="3">
    <source>
        <dbReference type="Proteomes" id="UP001501842"/>
    </source>
</evidence>
<keyword evidence="3" id="KW-1185">Reference proteome</keyword>
<sequence length="340" mass="37256">MPRRLPTAVAAVLLAIPLTAASGTALTASAPRWQVVKRFGTAVTPGQNPAVAVLGPRDVWVTDGRIRHWDGSRWRTVRPETAGRERFVSVFGTGGRVWFVTSPDPTFQNVRLLGFDGRRWSWAPEPRREGLAQNVGAPAALPGGDVWWPDNPAMLSVRRLRAGVWKTFQPPLYTYTVGGRRSGDLWAVGEVFGQKKPHPFVPAVAHWNGKRWRPTRLPKNIEGTLRSVTVVSTRDVWAVGTSSGGRSARSLVLHRNDRTWKRISAPRLADPVLRTVVPDGHGGIWTASTTHLAHYSSGRWTTAPTPPDTDTITLARTPGSTTLWALATSGGRSVLLRHRG</sequence>
<protein>
    <submittedName>
        <fullName evidence="2">Uncharacterized protein</fullName>
    </submittedName>
</protein>
<dbReference type="Proteomes" id="UP001501842">
    <property type="component" value="Unassembled WGS sequence"/>
</dbReference>
<name>A0ABP6GMT5_9ACTN</name>
<evidence type="ECO:0000256" key="1">
    <source>
        <dbReference type="SAM" id="SignalP"/>
    </source>
</evidence>
<feature type="signal peptide" evidence="1">
    <location>
        <begin position="1"/>
        <end position="20"/>
    </location>
</feature>
<evidence type="ECO:0000313" key="2">
    <source>
        <dbReference type="EMBL" id="GAA2726581.1"/>
    </source>
</evidence>